<dbReference type="OrthoDB" id="135231at2"/>
<keyword evidence="1" id="KW-0805">Transcription regulation</keyword>
<sequence>MQPNPFAPEQSEYLLRVMEGAPQVCRRHQFFVWSQGDLQRWLPHTIALCGAYDRETRALSFDLFNSLPMPADIIVGLLDGRSVLIQQALHVWQRGQQQAVRVGIPTPAELQEGSLGARLRDVGYRQMLVHGTTRPGRLDELESLFILMRHEAEYDDFAVASFGMLLPCLHLTYQRVAVTERLISPSRDVPAGMDLAIGHLTGRQPAITEREREILRWVRDGMSNQQIGEQLGISGLTVKNHVQKILRKLGAANRAQAVAKAMSMNALGATQGSADAMPFRDATDPRSSV</sequence>
<dbReference type="GO" id="GO:0003677">
    <property type="term" value="F:DNA binding"/>
    <property type="evidence" value="ECO:0007669"/>
    <property type="project" value="UniProtKB-KW"/>
</dbReference>
<dbReference type="RefSeq" id="WP_109038576.1">
    <property type="nucleotide sequence ID" value="NZ_CP029211.1"/>
</dbReference>
<dbReference type="Pfam" id="PF00196">
    <property type="entry name" value="GerE"/>
    <property type="match status" value="1"/>
</dbReference>
<evidence type="ECO:0000313" key="5">
    <source>
        <dbReference type="EMBL" id="AWI55465.1"/>
    </source>
</evidence>
<feature type="domain" description="HTH luxR-type" evidence="4">
    <location>
        <begin position="200"/>
        <end position="265"/>
    </location>
</feature>
<dbReference type="Gene3D" id="1.10.10.10">
    <property type="entry name" value="Winged helix-like DNA-binding domain superfamily/Winged helix DNA-binding domain"/>
    <property type="match status" value="1"/>
</dbReference>
<dbReference type="AlphaFoldDB" id="A0A2U8FWN1"/>
<protein>
    <recommendedName>
        <fullName evidence="4">HTH luxR-type domain-containing protein</fullName>
    </recommendedName>
</protein>
<dbReference type="PRINTS" id="PR00038">
    <property type="entry name" value="HTHLUXR"/>
</dbReference>
<evidence type="ECO:0000313" key="6">
    <source>
        <dbReference type="Proteomes" id="UP000244892"/>
    </source>
</evidence>
<gene>
    <name evidence="5" type="ORF">DEH84_17910</name>
</gene>
<organism evidence="5 6">
    <name type="scientific">Aquabacterium olei</name>
    <dbReference type="NCBI Taxonomy" id="1296669"/>
    <lineage>
        <taxon>Bacteria</taxon>
        <taxon>Pseudomonadati</taxon>
        <taxon>Pseudomonadota</taxon>
        <taxon>Betaproteobacteria</taxon>
        <taxon>Burkholderiales</taxon>
        <taxon>Aquabacterium</taxon>
    </lineage>
</organism>
<keyword evidence="3" id="KW-0804">Transcription</keyword>
<dbReference type="Proteomes" id="UP000244892">
    <property type="component" value="Plasmid pTB101"/>
</dbReference>
<keyword evidence="5" id="KW-0614">Plasmid</keyword>
<keyword evidence="6" id="KW-1185">Reference proteome</keyword>
<dbReference type="PANTHER" id="PTHR44688">
    <property type="entry name" value="DNA-BINDING TRANSCRIPTIONAL ACTIVATOR DEVR_DOSR"/>
    <property type="match status" value="1"/>
</dbReference>
<dbReference type="InterPro" id="IPR016032">
    <property type="entry name" value="Sig_transdc_resp-reg_C-effctor"/>
</dbReference>
<dbReference type="EMBL" id="CP029211">
    <property type="protein sequence ID" value="AWI55465.1"/>
    <property type="molecule type" value="Genomic_DNA"/>
</dbReference>
<dbReference type="PROSITE" id="PS50043">
    <property type="entry name" value="HTH_LUXR_2"/>
    <property type="match status" value="1"/>
</dbReference>
<evidence type="ECO:0000256" key="2">
    <source>
        <dbReference type="ARBA" id="ARBA00023125"/>
    </source>
</evidence>
<proteinExistence type="predicted"/>
<evidence type="ECO:0000256" key="1">
    <source>
        <dbReference type="ARBA" id="ARBA00023015"/>
    </source>
</evidence>
<dbReference type="PANTHER" id="PTHR44688:SF16">
    <property type="entry name" value="DNA-BINDING TRANSCRIPTIONAL ACTIVATOR DEVR_DOSR"/>
    <property type="match status" value="1"/>
</dbReference>
<keyword evidence="2" id="KW-0238">DNA-binding</keyword>
<dbReference type="KEGG" id="aon:DEH84_17910"/>
<geneLocation type="plasmid" evidence="6">
    <name>ptb101</name>
</geneLocation>
<evidence type="ECO:0000259" key="4">
    <source>
        <dbReference type="PROSITE" id="PS50043"/>
    </source>
</evidence>
<dbReference type="SMART" id="SM00421">
    <property type="entry name" value="HTH_LUXR"/>
    <property type="match status" value="1"/>
</dbReference>
<dbReference type="CDD" id="cd06170">
    <property type="entry name" value="LuxR_C_like"/>
    <property type="match status" value="1"/>
</dbReference>
<reference evidence="5 6" key="1">
    <citation type="submission" date="2018-05" db="EMBL/GenBank/DDBJ databases">
        <title>complete genome sequence of Aquabacterium olei NBRC 110486.</title>
        <authorList>
            <person name="Tang B."/>
            <person name="Chang J."/>
            <person name="Zhang L."/>
            <person name="Yang H."/>
        </authorList>
    </citation>
    <scope>NUCLEOTIDE SEQUENCE [LARGE SCALE GENOMIC DNA]</scope>
    <source>
        <strain evidence="5 6">NBRC 110486</strain>
        <plasmid evidence="6">Plasmid ptb101</plasmid>
    </source>
</reference>
<accession>A0A2U8FWN1</accession>
<dbReference type="InterPro" id="IPR036388">
    <property type="entry name" value="WH-like_DNA-bd_sf"/>
</dbReference>
<dbReference type="GO" id="GO:0006355">
    <property type="term" value="P:regulation of DNA-templated transcription"/>
    <property type="evidence" value="ECO:0007669"/>
    <property type="project" value="InterPro"/>
</dbReference>
<dbReference type="InterPro" id="IPR000792">
    <property type="entry name" value="Tscrpt_reg_LuxR_C"/>
</dbReference>
<dbReference type="SUPFAM" id="SSF46894">
    <property type="entry name" value="C-terminal effector domain of the bipartite response regulators"/>
    <property type="match status" value="1"/>
</dbReference>
<evidence type="ECO:0000256" key="3">
    <source>
        <dbReference type="ARBA" id="ARBA00023163"/>
    </source>
</evidence>
<name>A0A2U8FWN1_9BURK</name>